<keyword evidence="4" id="KW-0539">Nucleus</keyword>
<evidence type="ECO:0000256" key="4">
    <source>
        <dbReference type="ARBA" id="ARBA00023242"/>
    </source>
</evidence>
<evidence type="ECO:0000256" key="2">
    <source>
        <dbReference type="ARBA" id="ARBA00022499"/>
    </source>
</evidence>
<protein>
    <submittedName>
        <fullName evidence="7">Fanconi anemia group D2 protein</fullName>
    </submittedName>
</protein>
<keyword evidence="3" id="KW-0832">Ubl conjugation</keyword>
<reference evidence="7 8" key="1">
    <citation type="submission" date="2023-11" db="EMBL/GenBank/DDBJ databases">
        <title>Halocaridina rubra genome assembly.</title>
        <authorList>
            <person name="Smith C."/>
        </authorList>
    </citation>
    <scope>NUCLEOTIDE SEQUENCE [LARGE SCALE GENOMIC DNA]</scope>
    <source>
        <strain evidence="7">EP-1</strain>
        <tissue evidence="7">Whole</tissue>
    </source>
</reference>
<sequence length="730" mass="82068">MASQFRLLRMLESRLHDGDLCNIDALLGCPLYYPRQDVFDKFESLSQKEQHAALSCLFFTINWFRELINAFVTQKDKDLKRKLYGRLRQVIELEQMLWQKLPKCPNYTPPLAVFDLDTSMLSPSLKVTNKKKGQRGRKPAAGKAKKGKGNVNENTRLDTQANSQVATPATPQPTATAAGDKAETTENEVASAVDPSSCRPFFRELHFDVFGLLFRKLSVDVNSKPEGLMTIAELEFLLTDLNMKLSHMFTGGKRAIGFGDGASKNIGYSHLDIFTAAEVAGRAHSYLKPVCVHLEAISFFFQSLIADNDGIVDAPVIYSDQTRPLMSVNTLLFNTLSIFLSWPGLQKEESKGTLTAVLRTIAKRLEGDSVNTMEQDELTSVTFKYLSKFHESVVNIDAATTLVQALVALTAFPCVDNLYEKLVEVTEELLKREWYKNRGEKEKGSSYNQNIVTLLEIYLKYGSNTLQLVYTLCTVGFAEFTNASGRDPHSDTFPTLNKGTMSIYYRCMMCSLVTGTKKNLSLLGSASDADRKKYMEVWSTAINIFSVLITTLKNYDSKGLLGPSLKYSRCFLELFLRSAMPVLDSSLRMYNQEVMVLLKNMQSSTRLLQHVCTHSKVNQDTSLTRYVPPLKRCLETLVYRVKTMLVINKCSQAFWLGNLKNRDLQGEELLTQAAREDSEGEDDEQQPELNDDEQSDVDLEVEECERGNSSSSNSLIKAQGDVSSNYEVSY</sequence>
<proteinExistence type="inferred from homology"/>
<dbReference type="GO" id="GO:0070182">
    <property type="term" value="F:DNA polymerase binding"/>
    <property type="evidence" value="ECO:0007669"/>
    <property type="project" value="TreeGrafter"/>
</dbReference>
<feature type="compositionally biased region" description="Basic residues" evidence="6">
    <location>
        <begin position="128"/>
        <end position="148"/>
    </location>
</feature>
<organism evidence="7 8">
    <name type="scientific">Halocaridina rubra</name>
    <name type="common">Hawaiian red shrimp</name>
    <dbReference type="NCBI Taxonomy" id="373956"/>
    <lineage>
        <taxon>Eukaryota</taxon>
        <taxon>Metazoa</taxon>
        <taxon>Ecdysozoa</taxon>
        <taxon>Arthropoda</taxon>
        <taxon>Crustacea</taxon>
        <taxon>Multicrustacea</taxon>
        <taxon>Malacostraca</taxon>
        <taxon>Eumalacostraca</taxon>
        <taxon>Eucarida</taxon>
        <taxon>Decapoda</taxon>
        <taxon>Pleocyemata</taxon>
        <taxon>Caridea</taxon>
        <taxon>Atyoidea</taxon>
        <taxon>Atyidae</taxon>
        <taxon>Halocaridina</taxon>
    </lineage>
</organism>
<feature type="compositionally biased region" description="Acidic residues" evidence="6">
    <location>
        <begin position="678"/>
        <end position="703"/>
    </location>
</feature>
<dbReference type="EMBL" id="JAXCGZ010007557">
    <property type="protein sequence ID" value="KAK7079255.1"/>
    <property type="molecule type" value="Genomic_DNA"/>
</dbReference>
<gene>
    <name evidence="7" type="primary">FANCD2</name>
    <name evidence="7" type="ORF">SK128_003642</name>
</gene>
<evidence type="ECO:0000313" key="7">
    <source>
        <dbReference type="EMBL" id="KAK7079255.1"/>
    </source>
</evidence>
<dbReference type="GO" id="GO:0005634">
    <property type="term" value="C:nucleus"/>
    <property type="evidence" value="ECO:0007669"/>
    <property type="project" value="UniProtKB-SubCell"/>
</dbReference>
<dbReference type="PANTHER" id="PTHR32086:SF0">
    <property type="entry name" value="FANCONI ANEMIA GROUP D2 PROTEIN"/>
    <property type="match status" value="1"/>
</dbReference>
<dbReference type="Pfam" id="PF14631">
    <property type="entry name" value="FancD2"/>
    <property type="match status" value="1"/>
</dbReference>
<accession>A0AAN9ABH5</accession>
<dbReference type="Proteomes" id="UP001381693">
    <property type="component" value="Unassembled WGS sequence"/>
</dbReference>
<dbReference type="GO" id="GO:1990918">
    <property type="term" value="P:double-strand break repair involved in meiotic recombination"/>
    <property type="evidence" value="ECO:0007669"/>
    <property type="project" value="TreeGrafter"/>
</dbReference>
<comment type="subcellular location">
    <subcellularLocation>
        <location evidence="1">Nucleus</location>
    </subcellularLocation>
</comment>
<feature type="compositionally biased region" description="Polar residues" evidence="6">
    <location>
        <begin position="707"/>
        <end position="730"/>
    </location>
</feature>
<dbReference type="GO" id="GO:0036297">
    <property type="term" value="P:interstrand cross-link repair"/>
    <property type="evidence" value="ECO:0007669"/>
    <property type="project" value="TreeGrafter"/>
</dbReference>
<dbReference type="AlphaFoldDB" id="A0AAN9ABH5"/>
<evidence type="ECO:0000256" key="1">
    <source>
        <dbReference type="ARBA" id="ARBA00004123"/>
    </source>
</evidence>
<evidence type="ECO:0000313" key="8">
    <source>
        <dbReference type="Proteomes" id="UP001381693"/>
    </source>
</evidence>
<comment type="similarity">
    <text evidence="5">Belongs to the Fanconi anemia protein FANCD2 family.</text>
</comment>
<feature type="compositionally biased region" description="Polar residues" evidence="6">
    <location>
        <begin position="151"/>
        <end position="165"/>
    </location>
</feature>
<dbReference type="InterPro" id="IPR029448">
    <property type="entry name" value="FANCD2"/>
</dbReference>
<dbReference type="GO" id="GO:0031573">
    <property type="term" value="P:mitotic intra-S DNA damage checkpoint signaling"/>
    <property type="evidence" value="ECO:0007669"/>
    <property type="project" value="TreeGrafter"/>
</dbReference>
<evidence type="ECO:0000256" key="3">
    <source>
        <dbReference type="ARBA" id="ARBA00022843"/>
    </source>
</evidence>
<dbReference type="GO" id="GO:0000793">
    <property type="term" value="C:condensed chromosome"/>
    <property type="evidence" value="ECO:0007669"/>
    <property type="project" value="TreeGrafter"/>
</dbReference>
<name>A0AAN9ABH5_HALRR</name>
<comment type="caution">
    <text evidence="7">The sequence shown here is derived from an EMBL/GenBank/DDBJ whole genome shotgun (WGS) entry which is preliminary data.</text>
</comment>
<feature type="region of interest" description="Disordered" evidence="6">
    <location>
        <begin position="673"/>
        <end position="730"/>
    </location>
</feature>
<feature type="compositionally biased region" description="Low complexity" evidence="6">
    <location>
        <begin position="166"/>
        <end position="178"/>
    </location>
</feature>
<keyword evidence="8" id="KW-1185">Reference proteome</keyword>
<dbReference type="GO" id="GO:0007129">
    <property type="term" value="P:homologous chromosome pairing at meiosis"/>
    <property type="evidence" value="ECO:0007669"/>
    <property type="project" value="TreeGrafter"/>
</dbReference>
<evidence type="ECO:0000256" key="6">
    <source>
        <dbReference type="SAM" id="MobiDB-lite"/>
    </source>
</evidence>
<keyword evidence="2" id="KW-1017">Isopeptide bond</keyword>
<evidence type="ECO:0000256" key="5">
    <source>
        <dbReference type="ARBA" id="ARBA00093456"/>
    </source>
</evidence>
<dbReference type="PANTHER" id="PTHR32086">
    <property type="entry name" value="FANCONI ANEMIA GROUP D2 PROTEIN"/>
    <property type="match status" value="1"/>
</dbReference>
<feature type="region of interest" description="Disordered" evidence="6">
    <location>
        <begin position="125"/>
        <end position="190"/>
    </location>
</feature>